<dbReference type="Proteomes" id="UP000275078">
    <property type="component" value="Unassembled WGS sequence"/>
</dbReference>
<organism evidence="1 2">
    <name type="scientific">Ascobolus immersus RN42</name>
    <dbReference type="NCBI Taxonomy" id="1160509"/>
    <lineage>
        <taxon>Eukaryota</taxon>
        <taxon>Fungi</taxon>
        <taxon>Dikarya</taxon>
        <taxon>Ascomycota</taxon>
        <taxon>Pezizomycotina</taxon>
        <taxon>Pezizomycetes</taxon>
        <taxon>Pezizales</taxon>
        <taxon>Ascobolaceae</taxon>
        <taxon>Ascobolus</taxon>
    </lineage>
</organism>
<accession>A0A3N4I0D6</accession>
<reference evidence="1 2" key="1">
    <citation type="journal article" date="2018" name="Nat. Ecol. Evol.">
        <title>Pezizomycetes genomes reveal the molecular basis of ectomycorrhizal truffle lifestyle.</title>
        <authorList>
            <person name="Murat C."/>
            <person name="Payen T."/>
            <person name="Noel B."/>
            <person name="Kuo A."/>
            <person name="Morin E."/>
            <person name="Chen J."/>
            <person name="Kohler A."/>
            <person name="Krizsan K."/>
            <person name="Balestrini R."/>
            <person name="Da Silva C."/>
            <person name="Montanini B."/>
            <person name="Hainaut M."/>
            <person name="Levati E."/>
            <person name="Barry K.W."/>
            <person name="Belfiori B."/>
            <person name="Cichocki N."/>
            <person name="Clum A."/>
            <person name="Dockter R.B."/>
            <person name="Fauchery L."/>
            <person name="Guy J."/>
            <person name="Iotti M."/>
            <person name="Le Tacon F."/>
            <person name="Lindquist E.A."/>
            <person name="Lipzen A."/>
            <person name="Malagnac F."/>
            <person name="Mello A."/>
            <person name="Molinier V."/>
            <person name="Miyauchi S."/>
            <person name="Poulain J."/>
            <person name="Riccioni C."/>
            <person name="Rubini A."/>
            <person name="Sitrit Y."/>
            <person name="Splivallo R."/>
            <person name="Traeger S."/>
            <person name="Wang M."/>
            <person name="Zifcakova L."/>
            <person name="Wipf D."/>
            <person name="Zambonelli A."/>
            <person name="Paolocci F."/>
            <person name="Nowrousian M."/>
            <person name="Ottonello S."/>
            <person name="Baldrian P."/>
            <person name="Spatafora J.W."/>
            <person name="Henrissat B."/>
            <person name="Nagy L.G."/>
            <person name="Aury J.M."/>
            <person name="Wincker P."/>
            <person name="Grigoriev I.V."/>
            <person name="Bonfante P."/>
            <person name="Martin F.M."/>
        </authorList>
    </citation>
    <scope>NUCLEOTIDE SEQUENCE [LARGE SCALE GENOMIC DNA]</scope>
    <source>
        <strain evidence="1 2">RN42</strain>
    </source>
</reference>
<evidence type="ECO:0000313" key="1">
    <source>
        <dbReference type="EMBL" id="RPA77580.1"/>
    </source>
</evidence>
<keyword evidence="2" id="KW-1185">Reference proteome</keyword>
<evidence type="ECO:0000313" key="2">
    <source>
        <dbReference type="Proteomes" id="UP000275078"/>
    </source>
</evidence>
<gene>
    <name evidence="1" type="ORF">BJ508DRAFT_378814</name>
</gene>
<proteinExistence type="predicted"/>
<dbReference type="EMBL" id="ML119724">
    <property type="protein sequence ID" value="RPA77580.1"/>
    <property type="molecule type" value="Genomic_DNA"/>
</dbReference>
<dbReference type="AlphaFoldDB" id="A0A3N4I0D6"/>
<name>A0A3N4I0D6_ASCIM</name>
<protein>
    <submittedName>
        <fullName evidence="1">Uncharacterized protein</fullName>
    </submittedName>
</protein>
<sequence>MWRCSGFATEMWELECRWSRPPELGIQGWMKGVVIKPWVTAFYETSAELDVRRAIKEKLLPGELTSKTLTYEPHATKKKDPTDSKYCINLGRTWGCVTFIRTTLRRSYEASHEKSEKKHRHLCKFYLQATLETSHKTVKEKKAWTSIRAASSVDAGSVHAQPLCTYLDVTLRRGLGQRKRQHVLYKRWGTARGCVALMLRFIRTLHSKERTRHTAESAESLHDLSRHHPQETLKKKLDNAARIAQIKWPLNVPSWKEMEEGHEHIAEKPHNRPFTLTLS</sequence>